<proteinExistence type="predicted"/>
<organism evidence="1 2">
    <name type="scientific">phage Lak_Megaphage_RVC_JS4_GC31</name>
    <dbReference type="NCBI Taxonomy" id="3109228"/>
    <lineage>
        <taxon>Viruses</taxon>
        <taxon>Duplodnaviria</taxon>
        <taxon>Heunggongvirae</taxon>
        <taxon>Uroviricota</taxon>
        <taxon>Caudoviricetes</taxon>
        <taxon>Caudoviricetes code 15 clade</taxon>
    </lineage>
</organism>
<protein>
    <submittedName>
        <fullName evidence="1">Uncharacterized protein</fullName>
    </submittedName>
</protein>
<name>A0ABZ0Z1C1_9CAUD</name>
<sequence length="399" mass="47468">MKQLVKLLIESLFDNDDNILDIDNAEISDNLTKNELSILQKHKGNLTQYPEGFYNIQYAEDLIDVADLFINILDSVNRYKEEKEYVYSCEFKEFSENLEYDRINIYSRHPVTHKNQTLLFHLNLIGHHIYYIQFENRTKYCRFTDGKKTVVIYITDILPAILNKCSLDEVRLYNAETQDPKKVRTYVFRGTSNNDEYTMIPRDVVENMPVFTVPNGTSGYAPICQVNKNAMLNFSYGLRFPDFETLWMFLDYFKKQGFRKFKQSSLFNIYDTEKGYKGIYNANELFDKFVQENMFEMYSFSDKYEINNIIFNVASEYCRVNLEYDGRDMLYETEWGDKGKDKNGQYVNIQFSCDYNDNDNIHRYVKLAYKFYKSGLCALDKVIDDGKNWLRHRKEMQLT</sequence>
<dbReference type="EMBL" id="OR769222">
    <property type="protein sequence ID" value="WQJ52974.1"/>
    <property type="molecule type" value="Genomic_DNA"/>
</dbReference>
<keyword evidence="2" id="KW-1185">Reference proteome</keyword>
<reference evidence="1 2" key="1">
    <citation type="submission" date="2023-11" db="EMBL/GenBank/DDBJ databases">
        <authorList>
            <person name="Cook R."/>
            <person name="Crisci M."/>
            <person name="Pye H."/>
            <person name="Adriaenssens E."/>
            <person name="Santini J."/>
        </authorList>
    </citation>
    <scope>NUCLEOTIDE SEQUENCE [LARGE SCALE GENOMIC DNA]</scope>
    <source>
        <strain evidence="1">Lak_Megaphage_RVC_JS4_GC31</strain>
    </source>
</reference>
<evidence type="ECO:0000313" key="2">
    <source>
        <dbReference type="Proteomes" id="UP001349343"/>
    </source>
</evidence>
<dbReference type="Proteomes" id="UP001349343">
    <property type="component" value="Segment"/>
</dbReference>
<accession>A0ABZ0Z1C1</accession>
<evidence type="ECO:0000313" key="1">
    <source>
        <dbReference type="EMBL" id="WQJ52974.1"/>
    </source>
</evidence>